<dbReference type="CDD" id="cd07765">
    <property type="entry name" value="KRAB_A-box"/>
    <property type="match status" value="1"/>
</dbReference>
<protein>
    <recommendedName>
        <fullName evidence="1">KRAB domain-containing protein</fullName>
    </recommendedName>
</protein>
<dbReference type="InParanoid" id="A0A5F9DHT9"/>
<dbReference type="SUPFAM" id="SSF109640">
    <property type="entry name" value="KRAB domain (Kruppel-associated box)"/>
    <property type="match status" value="1"/>
</dbReference>
<feature type="domain" description="KRAB" evidence="1">
    <location>
        <begin position="38"/>
        <end position="115"/>
    </location>
</feature>
<name>A0A5F9DHT9_RABIT</name>
<dbReference type="SMART" id="SM00349">
    <property type="entry name" value="KRAB"/>
    <property type="match status" value="1"/>
</dbReference>
<evidence type="ECO:0000259" key="1">
    <source>
        <dbReference type="PROSITE" id="PS50805"/>
    </source>
</evidence>
<evidence type="ECO:0000313" key="3">
    <source>
        <dbReference type="Proteomes" id="UP000001811"/>
    </source>
</evidence>
<dbReference type="Pfam" id="PF01352">
    <property type="entry name" value="KRAB"/>
    <property type="match status" value="1"/>
</dbReference>
<dbReference type="Gene3D" id="6.10.140.140">
    <property type="match status" value="1"/>
</dbReference>
<keyword evidence="3" id="KW-1185">Reference proteome</keyword>
<sequence length="115" mass="12528">MKKRLSAASPDSWDFQRSGAGAARLWTLFAEACGKGQVTFEDVFVHFSWEDWGLLDEAQKHLYRDVMLENFALVASLGKDLISTPASFPPGARSFLLVSHAGAGPKDLGHPPLPS</sequence>
<reference evidence="2" key="3">
    <citation type="submission" date="2025-09" db="UniProtKB">
        <authorList>
            <consortium name="Ensembl"/>
        </authorList>
    </citation>
    <scope>IDENTIFICATION</scope>
    <source>
        <strain evidence="2">Thorbecke</strain>
    </source>
</reference>
<evidence type="ECO:0000313" key="2">
    <source>
        <dbReference type="Ensembl" id="ENSOCUP00000045739.1"/>
    </source>
</evidence>
<dbReference type="STRING" id="9986.ENSOCUP00000045739"/>
<dbReference type="Proteomes" id="UP000001811">
    <property type="component" value="Unplaced"/>
</dbReference>
<proteinExistence type="predicted"/>
<dbReference type="InterPro" id="IPR036051">
    <property type="entry name" value="KRAB_dom_sf"/>
</dbReference>
<dbReference type="GO" id="GO:0006355">
    <property type="term" value="P:regulation of DNA-templated transcription"/>
    <property type="evidence" value="ECO:0007669"/>
    <property type="project" value="InterPro"/>
</dbReference>
<accession>A0A5F9DHT9</accession>
<reference evidence="2" key="2">
    <citation type="submission" date="2025-08" db="UniProtKB">
        <authorList>
            <consortium name="Ensembl"/>
        </authorList>
    </citation>
    <scope>IDENTIFICATION</scope>
    <source>
        <strain evidence="2">Thorbecke</strain>
    </source>
</reference>
<reference evidence="2 3" key="1">
    <citation type="journal article" date="2011" name="Nature">
        <title>A high-resolution map of human evolutionary constraint using 29 mammals.</title>
        <authorList>
            <person name="Lindblad-Toh K."/>
            <person name="Garber M."/>
            <person name="Zuk O."/>
            <person name="Lin M.F."/>
            <person name="Parker B.J."/>
            <person name="Washietl S."/>
            <person name="Kheradpour P."/>
            <person name="Ernst J."/>
            <person name="Jordan G."/>
            <person name="Mauceli E."/>
            <person name="Ward L.D."/>
            <person name="Lowe C.B."/>
            <person name="Holloway A.K."/>
            <person name="Clamp M."/>
            <person name="Gnerre S."/>
            <person name="Alfoldi J."/>
            <person name="Beal K."/>
            <person name="Chang J."/>
            <person name="Clawson H."/>
            <person name="Cuff J."/>
            <person name="Di Palma F."/>
            <person name="Fitzgerald S."/>
            <person name="Flicek P."/>
            <person name="Guttman M."/>
            <person name="Hubisz M.J."/>
            <person name="Jaffe D.B."/>
            <person name="Jungreis I."/>
            <person name="Kent W.J."/>
            <person name="Kostka D."/>
            <person name="Lara M."/>
            <person name="Martins A.L."/>
            <person name="Massingham T."/>
            <person name="Moltke I."/>
            <person name="Raney B.J."/>
            <person name="Rasmussen M.D."/>
            <person name="Robinson J."/>
            <person name="Stark A."/>
            <person name="Vilella A.J."/>
            <person name="Wen J."/>
            <person name="Xie X."/>
            <person name="Zody M.C."/>
            <person name="Baldwin J."/>
            <person name="Bloom T."/>
            <person name="Chin C.W."/>
            <person name="Heiman D."/>
            <person name="Nicol R."/>
            <person name="Nusbaum C."/>
            <person name="Young S."/>
            <person name="Wilkinson J."/>
            <person name="Worley K.C."/>
            <person name="Kovar C.L."/>
            <person name="Muzny D.M."/>
            <person name="Gibbs R.A."/>
            <person name="Cree A."/>
            <person name="Dihn H.H."/>
            <person name="Fowler G."/>
            <person name="Jhangiani S."/>
            <person name="Joshi V."/>
            <person name="Lee S."/>
            <person name="Lewis L.R."/>
            <person name="Nazareth L.V."/>
            <person name="Okwuonu G."/>
            <person name="Santibanez J."/>
            <person name="Warren W.C."/>
            <person name="Mardis E.R."/>
            <person name="Weinstock G.M."/>
            <person name="Wilson R.K."/>
            <person name="Delehaunty K."/>
            <person name="Dooling D."/>
            <person name="Fronik C."/>
            <person name="Fulton L."/>
            <person name="Fulton B."/>
            <person name="Graves T."/>
            <person name="Minx P."/>
            <person name="Sodergren E."/>
            <person name="Birney E."/>
            <person name="Margulies E.H."/>
            <person name="Herrero J."/>
            <person name="Green E.D."/>
            <person name="Haussler D."/>
            <person name="Siepel A."/>
            <person name="Goldman N."/>
            <person name="Pollard K.S."/>
            <person name="Pedersen J.S."/>
            <person name="Lander E.S."/>
            <person name="Kellis M."/>
        </authorList>
    </citation>
    <scope>NUCLEOTIDE SEQUENCE [LARGE SCALE GENOMIC DNA]</scope>
    <source>
        <strain evidence="3">Thorbecke</strain>
    </source>
</reference>
<dbReference type="Ensembl" id="ENSOCUT00000050733.1">
    <property type="protein sequence ID" value="ENSOCUP00000045739.1"/>
    <property type="gene ID" value="ENSOCUG00000030168.1"/>
</dbReference>
<dbReference type="AlphaFoldDB" id="A0A5F9DHT9"/>
<dbReference type="Bgee" id="ENSOCUG00000030168">
    <property type="expression patterns" value="Expressed in autopod skin and 10 other cell types or tissues"/>
</dbReference>
<dbReference type="PANTHER" id="PTHR23232:SF133">
    <property type="entry name" value="RIKEN CDNA 1700020N01 GENE"/>
    <property type="match status" value="1"/>
</dbReference>
<dbReference type="InterPro" id="IPR050169">
    <property type="entry name" value="Krueppel_C2H2_ZnF"/>
</dbReference>
<dbReference type="PROSITE" id="PS50805">
    <property type="entry name" value="KRAB"/>
    <property type="match status" value="1"/>
</dbReference>
<organism evidence="2 3">
    <name type="scientific">Oryctolagus cuniculus</name>
    <name type="common">Rabbit</name>
    <dbReference type="NCBI Taxonomy" id="9986"/>
    <lineage>
        <taxon>Eukaryota</taxon>
        <taxon>Metazoa</taxon>
        <taxon>Chordata</taxon>
        <taxon>Craniata</taxon>
        <taxon>Vertebrata</taxon>
        <taxon>Euteleostomi</taxon>
        <taxon>Mammalia</taxon>
        <taxon>Eutheria</taxon>
        <taxon>Euarchontoglires</taxon>
        <taxon>Glires</taxon>
        <taxon>Lagomorpha</taxon>
        <taxon>Leporidae</taxon>
        <taxon>Oryctolagus</taxon>
    </lineage>
</organism>
<dbReference type="PANTHER" id="PTHR23232">
    <property type="entry name" value="KRAB DOMAIN C2H2 ZINC FINGER"/>
    <property type="match status" value="1"/>
</dbReference>
<dbReference type="InterPro" id="IPR001909">
    <property type="entry name" value="KRAB"/>
</dbReference>
<dbReference type="GeneTree" id="ENSGT00940000165288"/>